<name>A0ABS2JGI6_9ACTN</name>
<dbReference type="Proteomes" id="UP000809587">
    <property type="component" value="Unassembled WGS sequence"/>
</dbReference>
<proteinExistence type="predicted"/>
<evidence type="ECO:0000313" key="2">
    <source>
        <dbReference type="EMBL" id="MBM7085625.1"/>
    </source>
</evidence>
<dbReference type="Pfam" id="PF06772">
    <property type="entry name" value="LtrA"/>
    <property type="match status" value="1"/>
</dbReference>
<feature type="transmembrane region" description="Helical" evidence="1">
    <location>
        <begin position="21"/>
        <end position="41"/>
    </location>
</feature>
<reference evidence="2 3" key="1">
    <citation type="submission" date="2021-02" db="EMBL/GenBank/DDBJ databases">
        <authorList>
            <person name="Lee D.-H."/>
        </authorList>
    </citation>
    <scope>NUCLEOTIDE SEQUENCE [LARGE SCALE GENOMIC DNA]</scope>
    <source>
        <strain evidence="2 3">MMS20-R2-29</strain>
    </source>
</reference>
<feature type="transmembrane region" description="Helical" evidence="1">
    <location>
        <begin position="145"/>
        <end position="164"/>
    </location>
</feature>
<feature type="transmembrane region" description="Helical" evidence="1">
    <location>
        <begin position="207"/>
        <end position="225"/>
    </location>
</feature>
<dbReference type="InterPro" id="IPR010640">
    <property type="entry name" value="Low_temperature_requirement_A"/>
</dbReference>
<feature type="transmembrane region" description="Helical" evidence="1">
    <location>
        <begin position="312"/>
        <end position="332"/>
    </location>
</feature>
<accession>A0ABS2JGI6</accession>
<dbReference type="EMBL" id="JAFEUO010000007">
    <property type="protein sequence ID" value="MBM7085625.1"/>
    <property type="molecule type" value="Genomic_DNA"/>
</dbReference>
<dbReference type="PANTHER" id="PTHR36840">
    <property type="entry name" value="BLL5714 PROTEIN"/>
    <property type="match status" value="1"/>
</dbReference>
<dbReference type="RefSeq" id="WP_204960850.1">
    <property type="nucleotide sequence ID" value="NZ_JAFEUO010000007.1"/>
</dbReference>
<comment type="caution">
    <text evidence="2">The sequence shown here is derived from an EMBL/GenBank/DDBJ whole genome shotgun (WGS) entry which is preliminary data.</text>
</comment>
<feature type="transmembrane region" description="Helical" evidence="1">
    <location>
        <begin position="231"/>
        <end position="252"/>
    </location>
</feature>
<feature type="transmembrane region" description="Helical" evidence="1">
    <location>
        <begin position="352"/>
        <end position="380"/>
    </location>
</feature>
<organism evidence="2 3">
    <name type="scientific">Micromonospora humidisoli</name>
    <dbReference type="NCBI Taxonomy" id="2807622"/>
    <lineage>
        <taxon>Bacteria</taxon>
        <taxon>Bacillati</taxon>
        <taxon>Actinomycetota</taxon>
        <taxon>Actinomycetes</taxon>
        <taxon>Micromonosporales</taxon>
        <taxon>Micromonosporaceae</taxon>
        <taxon>Micromonospora</taxon>
    </lineage>
</organism>
<keyword evidence="3" id="KW-1185">Reference proteome</keyword>
<dbReference type="PANTHER" id="PTHR36840:SF1">
    <property type="entry name" value="BLL5714 PROTEIN"/>
    <property type="match status" value="1"/>
</dbReference>
<gene>
    <name evidence="2" type="ORF">JQN84_24180</name>
</gene>
<feature type="transmembrane region" description="Helical" evidence="1">
    <location>
        <begin position="170"/>
        <end position="187"/>
    </location>
</feature>
<keyword evidence="1" id="KW-0472">Membrane</keyword>
<keyword evidence="1" id="KW-1133">Transmembrane helix</keyword>
<keyword evidence="1" id="KW-0812">Transmembrane</keyword>
<sequence length="425" mass="44789">MGNRPDPAVRPVDEDHRATPFELFFDLVYVFATTQITAYLAHEHSPYGVLRGLLILALLWGTWSGYTWLGNHSRADEGLLRAGMVGAMAAMFVVALAIPEAWRDAPGGLPGPVVLVCAYLFVRWVHLAVYAVAATGDTGLRQQIAVTWPPLLAGAALLFCGALAGGWAQVLLFGVALLVDWAGIYLTARRGAWRLHSPAHLTERHGLFIILALGESTVAIGVGAAGQPVGVPLLTAAVLGVGTAVCLWWLYFDVVAPEARRRLVAAHDAARVSLAVDAYTYGHFPLVAGIVLTALGVEGVVAHADGTGPLGAFYALSLYGGAALYLAGHLLFERLVHRATSLPRLVTAGVLTAAGPAAAVLAPMAGLAGLVAVLIVLIVVETRQSRRNSRPTIPLVDATVIVGKPESRRIEQGIARIEMDAASDN</sequence>
<feature type="transmembrane region" description="Helical" evidence="1">
    <location>
        <begin position="47"/>
        <end position="66"/>
    </location>
</feature>
<evidence type="ECO:0000256" key="1">
    <source>
        <dbReference type="SAM" id="Phobius"/>
    </source>
</evidence>
<feature type="transmembrane region" description="Helical" evidence="1">
    <location>
        <begin position="78"/>
        <end position="98"/>
    </location>
</feature>
<protein>
    <submittedName>
        <fullName evidence="2">Low temperature requirement protein A</fullName>
    </submittedName>
</protein>
<feature type="transmembrane region" description="Helical" evidence="1">
    <location>
        <begin position="113"/>
        <end position="133"/>
    </location>
</feature>
<evidence type="ECO:0000313" key="3">
    <source>
        <dbReference type="Proteomes" id="UP000809587"/>
    </source>
</evidence>